<keyword evidence="5 8" id="KW-0560">Oxidoreductase</keyword>
<dbReference type="InterPro" id="IPR036343">
    <property type="entry name" value="GluRdtase_N_sf"/>
</dbReference>
<proteinExistence type="inferred from homology"/>
<feature type="binding site" evidence="8 10">
    <location>
        <position position="101"/>
    </location>
    <ligand>
        <name>substrate</name>
    </ligand>
</feature>
<keyword evidence="18" id="KW-1185">Reference proteome</keyword>
<keyword evidence="4 8" id="KW-0521">NADP</keyword>
<comment type="pathway">
    <text evidence="1 8 13">Porphyrin-containing compound metabolism; protoporphyrin-IX biosynthesis; 5-aminolevulinate from L-glutamyl-tRNA(Glu): step 1/2.</text>
</comment>
<sequence>MIQLIGVRHNVELNIREKLSIISKRLERSLDSLREVCDEVVILSTCNRTEIYFNSPYEDDRIIDEIFAKLGWDKNLVEHTFYLKENKAIEHLMNVVCGFDSIIFGEEQILGQVKNAYDISLKSRTIRSELSRLFQIAISCGKKFRFKSQLYKVPVSSSSIVVNEGRKRGIKNFMILGFGEVGSLTSKYILSGDYEKLYIVVRDKDNVDIKNEKVKIINFKDRADYYKYVDCIISCTSAPHTVIAKEDLPNKEMLIFDLAVPRDVDEDVYDLSNVEVYDIDKIGHINDENHSKRKVVMNKNRYIIDEHINEFLNWQTIRQITPYIVKIKDKGEDIYKSRYTTFKNKKETKDNEKLVEIMLKSTSNAYINKAIEVLKEEYLEGRGEECLRIIEKIFY</sequence>
<comment type="domain">
    <text evidence="8">Possesses an unusual extended V-shaped dimeric structure with each monomer consisting of three distinct domains arranged along a curved 'spinal' alpha-helix. The N-terminal catalytic domain specifically recognizes the glutamate moiety of the substrate. The second domain is the NADPH-binding domain, and the third C-terminal domain is responsible for dimerization.</text>
</comment>
<dbReference type="Proteomes" id="UP000037267">
    <property type="component" value="Unassembled WGS sequence"/>
</dbReference>
<feature type="site" description="Important for activity" evidence="8 12">
    <location>
        <position position="91"/>
    </location>
</feature>
<comment type="similarity">
    <text evidence="2 8 13">Belongs to the glutamyl-tRNA reductase family.</text>
</comment>
<name>A0A0L0W7A3_GOTPU</name>
<comment type="catalytic activity">
    <reaction evidence="7 8 13">
        <text>(S)-4-amino-5-oxopentanoate + tRNA(Glu) + NADP(+) = L-glutamyl-tRNA(Glu) + NADPH + H(+)</text>
        <dbReference type="Rhea" id="RHEA:12344"/>
        <dbReference type="Rhea" id="RHEA-COMP:9663"/>
        <dbReference type="Rhea" id="RHEA-COMP:9680"/>
        <dbReference type="ChEBI" id="CHEBI:15378"/>
        <dbReference type="ChEBI" id="CHEBI:57501"/>
        <dbReference type="ChEBI" id="CHEBI:57783"/>
        <dbReference type="ChEBI" id="CHEBI:58349"/>
        <dbReference type="ChEBI" id="CHEBI:78442"/>
        <dbReference type="ChEBI" id="CHEBI:78520"/>
        <dbReference type="EC" id="1.2.1.70"/>
    </reaction>
</comment>
<dbReference type="NCBIfam" id="TIGR01035">
    <property type="entry name" value="hemA"/>
    <property type="match status" value="1"/>
</dbReference>
<dbReference type="OrthoDB" id="110209at2"/>
<dbReference type="InterPro" id="IPR036291">
    <property type="entry name" value="NAD(P)-bd_dom_sf"/>
</dbReference>
<dbReference type="PROSITE" id="PS00747">
    <property type="entry name" value="GLUTR"/>
    <property type="match status" value="1"/>
</dbReference>
<dbReference type="InterPro" id="IPR018214">
    <property type="entry name" value="GluRdtase_CS"/>
</dbReference>
<dbReference type="Pfam" id="PF05201">
    <property type="entry name" value="GlutR_N"/>
    <property type="match status" value="1"/>
</dbReference>
<dbReference type="AlphaFoldDB" id="A0A0L0W7A3"/>
<dbReference type="STRING" id="1503.CLPU_18c00340"/>
<feature type="binding site" evidence="8 11">
    <location>
        <begin position="177"/>
        <end position="182"/>
    </location>
    <ligand>
        <name>NADP(+)</name>
        <dbReference type="ChEBI" id="CHEBI:58349"/>
    </ligand>
</feature>
<dbReference type="Pfam" id="PF01488">
    <property type="entry name" value="Shikimate_DH"/>
    <property type="match status" value="1"/>
</dbReference>
<dbReference type="PIRSF" id="PIRSF000445">
    <property type="entry name" value="4pyrrol_synth_GluRdtase"/>
    <property type="match status" value="1"/>
</dbReference>
<comment type="subunit">
    <text evidence="8">Homodimer.</text>
</comment>
<accession>A0A0L0W7A3</accession>
<dbReference type="SUPFAM" id="SSF69742">
    <property type="entry name" value="Glutamyl tRNA-reductase catalytic, N-terminal domain"/>
    <property type="match status" value="1"/>
</dbReference>
<evidence type="ECO:0000256" key="11">
    <source>
        <dbReference type="PIRSR" id="PIRSR000445-3"/>
    </source>
</evidence>
<dbReference type="InterPro" id="IPR000343">
    <property type="entry name" value="4pyrrol_synth_GluRdtase"/>
</dbReference>
<comment type="miscellaneous">
    <text evidence="8">During catalysis, the active site Cys acts as a nucleophile attacking the alpha-carbonyl group of tRNA-bound glutamate with the formation of a thioester intermediate between enzyme and glutamate, and the concomitant release of tRNA(Glu). The thioester intermediate is finally reduced by direct hydride transfer from NADPH, to form the product GSA.</text>
</comment>
<feature type="domain" description="Quinate/shikimate 5-dehydrogenase/glutamyl-tRNA reductase" evidence="15">
    <location>
        <begin position="171"/>
        <end position="284"/>
    </location>
</feature>
<feature type="binding site" evidence="8 10">
    <location>
        <position position="112"/>
    </location>
    <ligand>
        <name>substrate</name>
    </ligand>
</feature>
<evidence type="ECO:0000256" key="4">
    <source>
        <dbReference type="ARBA" id="ARBA00022857"/>
    </source>
</evidence>
<dbReference type="Pfam" id="PF00745">
    <property type="entry name" value="GlutR_dimer"/>
    <property type="match status" value="1"/>
</dbReference>
<evidence type="ECO:0000313" key="18">
    <source>
        <dbReference type="Proteomes" id="UP000037267"/>
    </source>
</evidence>
<dbReference type="EC" id="1.2.1.70" evidence="3 8"/>
<dbReference type="GO" id="GO:0050661">
    <property type="term" value="F:NADP binding"/>
    <property type="evidence" value="ECO:0007669"/>
    <property type="project" value="InterPro"/>
</dbReference>
<comment type="caution">
    <text evidence="17">The sequence shown here is derived from an EMBL/GenBank/DDBJ whole genome shotgun (WGS) entry which is preliminary data.</text>
</comment>
<evidence type="ECO:0000256" key="1">
    <source>
        <dbReference type="ARBA" id="ARBA00005059"/>
    </source>
</evidence>
<evidence type="ECO:0000259" key="16">
    <source>
        <dbReference type="Pfam" id="PF05201"/>
    </source>
</evidence>
<dbReference type="GO" id="GO:0019353">
    <property type="term" value="P:protoporphyrinogen IX biosynthetic process from glutamate"/>
    <property type="evidence" value="ECO:0007669"/>
    <property type="project" value="TreeGrafter"/>
</dbReference>
<dbReference type="PATRIC" id="fig|1503.3.peg.787"/>
<evidence type="ECO:0000259" key="14">
    <source>
        <dbReference type="Pfam" id="PF00745"/>
    </source>
</evidence>
<dbReference type="EMBL" id="LGSS01000018">
    <property type="protein sequence ID" value="KNF07352.1"/>
    <property type="molecule type" value="Genomic_DNA"/>
</dbReference>
<dbReference type="InterPro" id="IPR015896">
    <property type="entry name" value="4pyrrol_synth_GluRdtase_dimer"/>
</dbReference>
<evidence type="ECO:0000256" key="10">
    <source>
        <dbReference type="PIRSR" id="PIRSR000445-2"/>
    </source>
</evidence>
<evidence type="ECO:0000256" key="3">
    <source>
        <dbReference type="ARBA" id="ARBA00012970"/>
    </source>
</evidence>
<dbReference type="UniPathway" id="UPA00251">
    <property type="reaction ID" value="UER00316"/>
</dbReference>
<organism evidence="17 18">
    <name type="scientific">Gottschalkia purinilytica</name>
    <name type="common">Clostridium purinilyticum</name>
    <dbReference type="NCBI Taxonomy" id="1503"/>
    <lineage>
        <taxon>Bacteria</taxon>
        <taxon>Bacillati</taxon>
        <taxon>Bacillota</taxon>
        <taxon>Tissierellia</taxon>
        <taxon>Tissierellales</taxon>
        <taxon>Gottschalkiaceae</taxon>
        <taxon>Gottschalkia</taxon>
    </lineage>
</organism>
<dbReference type="RefSeq" id="WP_050356324.1">
    <property type="nucleotide sequence ID" value="NZ_LGSS01000018.1"/>
</dbReference>
<dbReference type="InterPro" id="IPR015895">
    <property type="entry name" value="4pyrrol_synth_GluRdtase_N"/>
</dbReference>
<feature type="binding site" evidence="8 10">
    <location>
        <begin position="106"/>
        <end position="108"/>
    </location>
    <ligand>
        <name>substrate</name>
    </ligand>
</feature>
<dbReference type="Gene3D" id="3.30.460.30">
    <property type="entry name" value="Glutamyl-tRNA reductase, N-terminal domain"/>
    <property type="match status" value="1"/>
</dbReference>
<evidence type="ECO:0000313" key="17">
    <source>
        <dbReference type="EMBL" id="KNF07352.1"/>
    </source>
</evidence>
<feature type="domain" description="Glutamyl-tRNA reductase N-terminal" evidence="16">
    <location>
        <begin position="6"/>
        <end position="145"/>
    </location>
</feature>
<dbReference type="InterPro" id="IPR036453">
    <property type="entry name" value="GluRdtase_dimer_dom_sf"/>
</dbReference>
<dbReference type="SUPFAM" id="SSF69075">
    <property type="entry name" value="Glutamyl tRNA-reductase dimerization domain"/>
    <property type="match status" value="1"/>
</dbReference>
<keyword evidence="6 8" id="KW-0627">Porphyrin biosynthesis</keyword>
<dbReference type="GO" id="GO:0008883">
    <property type="term" value="F:glutamyl-tRNA reductase activity"/>
    <property type="evidence" value="ECO:0007669"/>
    <property type="project" value="UniProtKB-UniRule"/>
</dbReference>
<protein>
    <recommendedName>
        <fullName evidence="3 8">Glutamyl-tRNA reductase</fullName>
        <shortName evidence="8">GluTR</shortName>
        <ecNumber evidence="3 8">1.2.1.70</ecNumber>
    </recommendedName>
</protein>
<evidence type="ECO:0000256" key="12">
    <source>
        <dbReference type="PIRSR" id="PIRSR000445-4"/>
    </source>
</evidence>
<dbReference type="Gene3D" id="3.40.50.720">
    <property type="entry name" value="NAD(P)-binding Rossmann-like Domain"/>
    <property type="match status" value="1"/>
</dbReference>
<evidence type="ECO:0000256" key="9">
    <source>
        <dbReference type="PIRSR" id="PIRSR000445-1"/>
    </source>
</evidence>
<evidence type="ECO:0000259" key="15">
    <source>
        <dbReference type="Pfam" id="PF01488"/>
    </source>
</evidence>
<evidence type="ECO:0000256" key="5">
    <source>
        <dbReference type="ARBA" id="ARBA00023002"/>
    </source>
</evidence>
<reference evidence="18" key="1">
    <citation type="submission" date="2015-07" db="EMBL/GenBank/DDBJ databases">
        <title>Draft genome sequence of the purine-degrading Gottschalkia purinilyticum DSM 1384 (formerly Clostridium purinilyticum).</title>
        <authorList>
            <person name="Poehlein A."/>
            <person name="Schiel-Bengelsdorf B."/>
            <person name="Bengelsdorf F.R."/>
            <person name="Daniel R."/>
            <person name="Duerre P."/>
        </authorList>
    </citation>
    <scope>NUCLEOTIDE SEQUENCE [LARGE SCALE GENOMIC DNA]</scope>
    <source>
        <strain evidence="18">DSM 1384</strain>
    </source>
</reference>
<dbReference type="PANTHER" id="PTHR43013">
    <property type="entry name" value="GLUTAMYL-TRNA REDUCTASE"/>
    <property type="match status" value="1"/>
</dbReference>
<feature type="binding site" evidence="8 10">
    <location>
        <begin position="45"/>
        <end position="48"/>
    </location>
    <ligand>
        <name>substrate</name>
    </ligand>
</feature>
<gene>
    <name evidence="8" type="primary">hemA</name>
    <name evidence="17" type="ORF">CLPU_18c00340</name>
</gene>
<evidence type="ECO:0000256" key="7">
    <source>
        <dbReference type="ARBA" id="ARBA00047464"/>
    </source>
</evidence>
<comment type="function">
    <text evidence="8">Catalyzes the NADPH-dependent reduction of glutamyl-tRNA(Glu) to glutamate 1-semialdehyde (GSA).</text>
</comment>
<evidence type="ECO:0000256" key="8">
    <source>
        <dbReference type="HAMAP-Rule" id="MF_00087"/>
    </source>
</evidence>
<dbReference type="HAMAP" id="MF_00087">
    <property type="entry name" value="Glu_tRNA_reductase"/>
    <property type="match status" value="1"/>
</dbReference>
<feature type="active site" description="Nucleophile" evidence="8 9">
    <location>
        <position position="46"/>
    </location>
</feature>
<evidence type="ECO:0000256" key="6">
    <source>
        <dbReference type="ARBA" id="ARBA00023244"/>
    </source>
</evidence>
<dbReference type="InterPro" id="IPR006151">
    <property type="entry name" value="Shikm_DH/Glu-tRNA_Rdtase"/>
</dbReference>
<dbReference type="FunFam" id="3.30.460.30:FF:000001">
    <property type="entry name" value="Glutamyl-tRNA reductase"/>
    <property type="match status" value="1"/>
</dbReference>
<dbReference type="SUPFAM" id="SSF51735">
    <property type="entry name" value="NAD(P)-binding Rossmann-fold domains"/>
    <property type="match status" value="1"/>
</dbReference>
<dbReference type="PANTHER" id="PTHR43013:SF1">
    <property type="entry name" value="GLUTAMYL-TRNA REDUCTASE"/>
    <property type="match status" value="1"/>
</dbReference>
<evidence type="ECO:0000256" key="2">
    <source>
        <dbReference type="ARBA" id="ARBA00005916"/>
    </source>
</evidence>
<evidence type="ECO:0000256" key="13">
    <source>
        <dbReference type="RuleBase" id="RU000584"/>
    </source>
</evidence>
<feature type="domain" description="Tetrapyrrole biosynthesis glutamyl-tRNA reductase dimerisation" evidence="14">
    <location>
        <begin position="301"/>
        <end position="394"/>
    </location>
</feature>